<keyword evidence="3" id="KW-1185">Reference proteome</keyword>
<proteinExistence type="predicted"/>
<sequence length="99" mass="11489">MSKNISKRENKPSSNSGREHADDLPELKTCNFSSAIEFLCEDANRFAGIQCDGYYNCFEAYHKHISKALAIFYYYDSSHILQVTDVKEHFGDRNRWRSA</sequence>
<evidence type="ECO:0000313" key="2">
    <source>
        <dbReference type="EMBL" id="CAF4354667.1"/>
    </source>
</evidence>
<reference evidence="2" key="1">
    <citation type="submission" date="2021-02" db="EMBL/GenBank/DDBJ databases">
        <authorList>
            <person name="Nowell W R."/>
        </authorList>
    </citation>
    <scope>NUCLEOTIDE SEQUENCE</scope>
</reference>
<evidence type="ECO:0000313" key="3">
    <source>
        <dbReference type="Proteomes" id="UP000663873"/>
    </source>
</evidence>
<protein>
    <submittedName>
        <fullName evidence="2">Uncharacterized protein</fullName>
    </submittedName>
</protein>
<dbReference type="Proteomes" id="UP000663873">
    <property type="component" value="Unassembled WGS sequence"/>
</dbReference>
<comment type="caution">
    <text evidence="2">The sequence shown here is derived from an EMBL/GenBank/DDBJ whole genome shotgun (WGS) entry which is preliminary data.</text>
</comment>
<organism evidence="2 3">
    <name type="scientific">Rotaria socialis</name>
    <dbReference type="NCBI Taxonomy" id="392032"/>
    <lineage>
        <taxon>Eukaryota</taxon>
        <taxon>Metazoa</taxon>
        <taxon>Spiralia</taxon>
        <taxon>Gnathifera</taxon>
        <taxon>Rotifera</taxon>
        <taxon>Eurotatoria</taxon>
        <taxon>Bdelloidea</taxon>
        <taxon>Philodinida</taxon>
        <taxon>Philodinidae</taxon>
        <taxon>Rotaria</taxon>
    </lineage>
</organism>
<accession>A0A820L3M5</accession>
<dbReference type="EMBL" id="CAJOBP010002438">
    <property type="protein sequence ID" value="CAF4354667.1"/>
    <property type="molecule type" value="Genomic_DNA"/>
</dbReference>
<gene>
    <name evidence="2" type="ORF">UJA718_LOCUS16031</name>
</gene>
<feature type="region of interest" description="Disordered" evidence="1">
    <location>
        <begin position="1"/>
        <end position="23"/>
    </location>
</feature>
<dbReference type="AlphaFoldDB" id="A0A820L3M5"/>
<name>A0A820L3M5_9BILA</name>
<evidence type="ECO:0000256" key="1">
    <source>
        <dbReference type="SAM" id="MobiDB-lite"/>
    </source>
</evidence>